<evidence type="ECO:0000256" key="1">
    <source>
        <dbReference type="ARBA" id="ARBA00023004"/>
    </source>
</evidence>
<dbReference type="RefSeq" id="WP_088571099.1">
    <property type="nucleotide sequence ID" value="NZ_FYEK01000027.1"/>
</dbReference>
<dbReference type="Proteomes" id="UP000197025">
    <property type="component" value="Unassembled WGS sequence"/>
</dbReference>
<dbReference type="EMBL" id="FYEK01000027">
    <property type="protein sequence ID" value="SNB64644.1"/>
    <property type="molecule type" value="Genomic_DNA"/>
</dbReference>
<dbReference type="InParanoid" id="A0A212QY33"/>
<dbReference type="Pfam" id="PF04023">
    <property type="entry name" value="FeoA"/>
    <property type="match status" value="1"/>
</dbReference>
<dbReference type="GO" id="GO:0046914">
    <property type="term" value="F:transition metal ion binding"/>
    <property type="evidence" value="ECO:0007669"/>
    <property type="project" value="InterPro"/>
</dbReference>
<evidence type="ECO:0000313" key="3">
    <source>
        <dbReference type="EMBL" id="SNB64644.1"/>
    </source>
</evidence>
<dbReference type="InterPro" id="IPR007167">
    <property type="entry name" value="Fe-transptr_FeoA-like"/>
</dbReference>
<dbReference type="Gene3D" id="2.30.30.90">
    <property type="match status" value="1"/>
</dbReference>
<proteinExistence type="predicted"/>
<dbReference type="OrthoDB" id="1955080at2"/>
<organism evidence="3 4">
    <name type="scientific">Thermoflexus hugenholtzii JAD2</name>
    <dbReference type="NCBI Taxonomy" id="877466"/>
    <lineage>
        <taxon>Bacteria</taxon>
        <taxon>Bacillati</taxon>
        <taxon>Chloroflexota</taxon>
        <taxon>Thermoflexia</taxon>
        <taxon>Thermoflexales</taxon>
        <taxon>Thermoflexaceae</taxon>
        <taxon>Thermoflexus</taxon>
    </lineage>
</organism>
<dbReference type="SUPFAM" id="SSF50037">
    <property type="entry name" value="C-terminal domain of transcriptional repressors"/>
    <property type="match status" value="1"/>
</dbReference>
<accession>A0A212QY33</accession>
<feature type="domain" description="Ferrous iron transporter FeoA-like" evidence="2">
    <location>
        <begin position="69"/>
        <end position="139"/>
    </location>
</feature>
<evidence type="ECO:0000313" key="4">
    <source>
        <dbReference type="Proteomes" id="UP000197025"/>
    </source>
</evidence>
<dbReference type="AlphaFoldDB" id="A0A212QY33"/>
<keyword evidence="1" id="KW-0408">Iron</keyword>
<name>A0A212QY33_9CHLR</name>
<evidence type="ECO:0000259" key="2">
    <source>
        <dbReference type="SMART" id="SM00899"/>
    </source>
</evidence>
<sequence length="139" mass="15201">MQTRCPMCGYVFDPAELQCHTACPIGARCALMCCPQCGYQMPDLERSVGVRWLRGLLGWLRPSRPASAPTLADLPPGRSAVVTDVEEIQGERLARLAQMGLLPGAEVRVLRRRPTLIVEVDGMTLALDPTVAMRIRVAS</sequence>
<dbReference type="InterPro" id="IPR008988">
    <property type="entry name" value="Transcriptional_repressor_C"/>
</dbReference>
<dbReference type="SMART" id="SM00899">
    <property type="entry name" value="FeoA"/>
    <property type="match status" value="1"/>
</dbReference>
<dbReference type="InterPro" id="IPR038157">
    <property type="entry name" value="FeoA_core_dom"/>
</dbReference>
<gene>
    <name evidence="3" type="ORF">SAMN02746019_00008470</name>
</gene>
<protein>
    <submittedName>
        <fullName evidence="3">Fe2+ transport system protein FeoA</fullName>
    </submittedName>
</protein>
<keyword evidence="4" id="KW-1185">Reference proteome</keyword>
<reference evidence="4" key="1">
    <citation type="submission" date="2017-06" db="EMBL/GenBank/DDBJ databases">
        <authorList>
            <person name="Varghese N."/>
            <person name="Submissions S."/>
        </authorList>
    </citation>
    <scope>NUCLEOTIDE SEQUENCE [LARGE SCALE GENOMIC DNA]</scope>
    <source>
        <strain evidence="4">JAD2</strain>
    </source>
</reference>